<reference evidence="3" key="2">
    <citation type="submission" date="2015-07" db="EMBL/GenBank/DDBJ databases">
        <title>Contrasting host-pathogen interactions and genome evolution in two generalist and specialist microsporidian pathogens of mosquitoes.</title>
        <authorList>
            <consortium name="The Broad Institute Genomics Platform"/>
            <consortium name="The Broad Institute Genome Sequencing Center for Infectious Disease"/>
            <person name="Cuomo C.A."/>
            <person name="Sanscrainte N.D."/>
            <person name="Goldberg J.M."/>
            <person name="Heiman D."/>
            <person name="Young S."/>
            <person name="Zeng Q."/>
            <person name="Becnel J.J."/>
            <person name="Birren B.W."/>
        </authorList>
    </citation>
    <scope>NUCLEOTIDE SEQUENCE [LARGE SCALE GENOMIC DNA]</scope>
    <source>
        <strain evidence="3">USNM 41457</strain>
    </source>
</reference>
<sequence>MHFIWQTISAIIYLKTLFASSIEIKPKVASNQEMRIKADDFLVIEPDITILLELFEILILENQLSLSLEEKRIFTQAKSKFYEHCEYLENNLDLAQDECKHMPIFIDTMFVLELIVRKMQERLFRLEEKNKAAQKTFFQNMQLLKYLLKIIKLKIDILLKQLIVSPILQENRQKTMITIY</sequence>
<dbReference type="EMBL" id="AFBI03000010">
    <property type="protein sequence ID" value="EJW05105.1"/>
    <property type="molecule type" value="Genomic_DNA"/>
</dbReference>
<feature type="chain" id="PRO_5003822221" evidence="1">
    <location>
        <begin position="20"/>
        <end position="180"/>
    </location>
</feature>
<protein>
    <submittedName>
        <fullName evidence="2">Uncharacterized protein</fullName>
    </submittedName>
</protein>
<keyword evidence="3" id="KW-1185">Reference proteome</keyword>
<evidence type="ECO:0000256" key="1">
    <source>
        <dbReference type="SAM" id="SignalP"/>
    </source>
</evidence>
<feature type="signal peptide" evidence="1">
    <location>
        <begin position="1"/>
        <end position="19"/>
    </location>
</feature>
<evidence type="ECO:0000313" key="2">
    <source>
        <dbReference type="EMBL" id="EJW05105.1"/>
    </source>
</evidence>
<name>J9DRC3_EDHAE</name>
<keyword evidence="1" id="KW-0732">Signal</keyword>
<dbReference type="VEuPathDB" id="MicrosporidiaDB:EDEG_00818"/>
<dbReference type="AlphaFoldDB" id="J9DRC3"/>
<dbReference type="HOGENOM" id="CLU_1496181_0_0_1"/>
<organism evidence="2 3">
    <name type="scientific">Edhazardia aedis (strain USNM 41457)</name>
    <name type="common">Microsporidian parasite</name>
    <dbReference type="NCBI Taxonomy" id="1003232"/>
    <lineage>
        <taxon>Eukaryota</taxon>
        <taxon>Fungi</taxon>
        <taxon>Fungi incertae sedis</taxon>
        <taxon>Microsporidia</taxon>
        <taxon>Edhazardia</taxon>
    </lineage>
</organism>
<comment type="caution">
    <text evidence="2">The sequence shown here is derived from an EMBL/GenBank/DDBJ whole genome shotgun (WGS) entry which is preliminary data.</text>
</comment>
<reference evidence="2 3" key="1">
    <citation type="submission" date="2011-08" db="EMBL/GenBank/DDBJ databases">
        <authorList>
            <person name="Liu Z.J."/>
            <person name="Shi F.L."/>
            <person name="Lu J.Q."/>
            <person name="Li M."/>
            <person name="Wang Z.L."/>
        </authorList>
    </citation>
    <scope>NUCLEOTIDE SEQUENCE [LARGE SCALE GENOMIC DNA]</scope>
    <source>
        <strain evidence="2 3">USNM 41457</strain>
    </source>
</reference>
<evidence type="ECO:0000313" key="3">
    <source>
        <dbReference type="Proteomes" id="UP000003163"/>
    </source>
</evidence>
<dbReference type="InParanoid" id="J9DRC3"/>
<dbReference type="Proteomes" id="UP000003163">
    <property type="component" value="Unassembled WGS sequence"/>
</dbReference>
<proteinExistence type="predicted"/>
<gene>
    <name evidence="2" type="ORF">EDEG_00818</name>
</gene>
<accession>J9DRC3</accession>